<comment type="caution">
    <text evidence="1">The sequence shown here is derived from an EMBL/GenBank/DDBJ whole genome shotgun (WGS) entry which is preliminary data.</text>
</comment>
<reference evidence="1" key="1">
    <citation type="journal article" date="2022" name="bioRxiv">
        <title>Population genetic analysis of Ophidiomyces ophidiicola, the causative agent of snake fungal disease, indicates recent introductions to the USA.</title>
        <authorList>
            <person name="Ladner J.T."/>
            <person name="Palmer J.M."/>
            <person name="Ettinger C.L."/>
            <person name="Stajich J.E."/>
            <person name="Farrell T.M."/>
            <person name="Glorioso B.M."/>
            <person name="Lawson B."/>
            <person name="Price S.J."/>
            <person name="Stengle A.G."/>
            <person name="Grear D.A."/>
            <person name="Lorch J.M."/>
        </authorList>
    </citation>
    <scope>NUCLEOTIDE SEQUENCE</scope>
    <source>
        <strain evidence="1">NWHC 24266-5</strain>
    </source>
</reference>
<protein>
    <submittedName>
        <fullName evidence="1">2-isopropylmalate synthase (Alpha-isopropylmalate synthase) (Alpha-IPM synthetase)</fullName>
        <ecNumber evidence="1">2.3.3.13</ecNumber>
    </submittedName>
</protein>
<organism evidence="1">
    <name type="scientific">Ophidiomyces ophidiicola</name>
    <dbReference type="NCBI Taxonomy" id="1387563"/>
    <lineage>
        <taxon>Eukaryota</taxon>
        <taxon>Fungi</taxon>
        <taxon>Dikarya</taxon>
        <taxon>Ascomycota</taxon>
        <taxon>Pezizomycotina</taxon>
        <taxon>Eurotiomycetes</taxon>
        <taxon>Eurotiomycetidae</taxon>
        <taxon>Onygenales</taxon>
        <taxon>Onygenaceae</taxon>
        <taxon>Ophidiomyces</taxon>
    </lineage>
</organism>
<gene>
    <name evidence="1" type="primary">LEU4_2</name>
    <name evidence="1" type="ORF">LOY88_000397</name>
</gene>
<name>A0ACB8V5I3_9EURO</name>
<dbReference type="EMBL" id="JALBCA010000004">
    <property type="protein sequence ID" value="KAI2392932.1"/>
    <property type="molecule type" value="Genomic_DNA"/>
</dbReference>
<evidence type="ECO:0000313" key="1">
    <source>
        <dbReference type="EMBL" id="KAI2392932.1"/>
    </source>
</evidence>
<sequence>MPMLKDPSQKYKKFQPIPLPNRTWPNKTLDKPPRWLATDLRDGNQSLVDPMVCDLPIALSTTPIDFNG</sequence>
<proteinExistence type="predicted"/>
<keyword evidence="1" id="KW-0012">Acyltransferase</keyword>
<accession>A0ACB8V5I3</accession>
<keyword evidence="1" id="KW-0808">Transferase</keyword>
<dbReference type="EC" id="2.3.3.13" evidence="1"/>